<sequence length="81" mass="9406">MSSGDSPGGTGYLKKSCGHLLQNAEMKYRFIREHTGTFRVETMYRVLKVSRTGYYRWLNSALGYETPEEFEKNYENLIKVA</sequence>
<proteinExistence type="predicted"/>
<evidence type="ECO:0000313" key="1">
    <source>
        <dbReference type="EMBL" id="OIQ08664.1"/>
    </source>
</evidence>
<evidence type="ECO:0000313" key="2">
    <source>
        <dbReference type="Proteomes" id="UP000182743"/>
    </source>
</evidence>
<comment type="caution">
    <text evidence="1">The sequence shown here is derived from an EMBL/GenBank/DDBJ whole genome shotgun (WGS) entry which is preliminary data.</text>
</comment>
<protein>
    <recommendedName>
        <fullName evidence="3">IS3 family transposase</fullName>
    </recommendedName>
</protein>
<gene>
    <name evidence="1" type="ORF">MOOR_18180</name>
</gene>
<dbReference type="AlphaFoldDB" id="A0A1J5JT77"/>
<dbReference type="EMBL" id="MIHH01000009">
    <property type="protein sequence ID" value="OIQ08664.1"/>
    <property type="molecule type" value="Genomic_DNA"/>
</dbReference>
<accession>A0A1J5JT77</accession>
<name>A0A1J5JT77_NEOTH</name>
<evidence type="ECO:0008006" key="3">
    <source>
        <dbReference type="Google" id="ProtNLM"/>
    </source>
</evidence>
<dbReference type="Proteomes" id="UP000182743">
    <property type="component" value="Unassembled WGS sequence"/>
</dbReference>
<reference evidence="1 2" key="1">
    <citation type="submission" date="2016-08" db="EMBL/GenBank/DDBJ databases">
        <title>Genome-based comparison of Moorella thermoacetic strains.</title>
        <authorList>
            <person name="Poehlein A."/>
            <person name="Bengelsdorf F.R."/>
            <person name="Esser C."/>
            <person name="Duerre P."/>
            <person name="Daniel R."/>
        </authorList>
    </citation>
    <scope>NUCLEOTIDE SEQUENCE [LARGE SCALE GENOMIC DNA]</scope>
    <source>
        <strain evidence="1 2">DSM 11768</strain>
    </source>
</reference>
<organism evidence="1 2">
    <name type="scientific">Neomoorella thermoacetica</name>
    <name type="common">Clostridium thermoaceticum</name>
    <dbReference type="NCBI Taxonomy" id="1525"/>
    <lineage>
        <taxon>Bacteria</taxon>
        <taxon>Bacillati</taxon>
        <taxon>Bacillota</taxon>
        <taxon>Clostridia</taxon>
        <taxon>Neomoorellales</taxon>
        <taxon>Neomoorellaceae</taxon>
        <taxon>Neomoorella</taxon>
    </lineage>
</organism>